<feature type="region of interest" description="Disordered" evidence="1">
    <location>
        <begin position="118"/>
        <end position="146"/>
    </location>
</feature>
<dbReference type="AlphaFoldDB" id="C1H763"/>
<gene>
    <name evidence="2" type="ORF">PAAG_06604</name>
</gene>
<feature type="region of interest" description="Disordered" evidence="1">
    <location>
        <begin position="179"/>
        <end position="201"/>
    </location>
</feature>
<proteinExistence type="predicted"/>
<evidence type="ECO:0000313" key="3">
    <source>
        <dbReference type="Proteomes" id="UP000002059"/>
    </source>
</evidence>
<name>C1H763_PARBA</name>
<dbReference type="RefSeq" id="XP_015700162.1">
    <property type="nucleotide sequence ID" value="XM_015845936.1"/>
</dbReference>
<evidence type="ECO:0000256" key="1">
    <source>
        <dbReference type="SAM" id="MobiDB-lite"/>
    </source>
</evidence>
<feature type="compositionally biased region" description="Basic and acidic residues" evidence="1">
    <location>
        <begin position="179"/>
        <end position="188"/>
    </location>
</feature>
<reference evidence="2 3" key="1">
    <citation type="journal article" date="2011" name="PLoS Genet.">
        <title>Comparative genomic analysis of human fungal pathogens causing paracoccidioidomycosis.</title>
        <authorList>
            <person name="Desjardins C.A."/>
            <person name="Champion M.D."/>
            <person name="Holder J.W."/>
            <person name="Muszewska A."/>
            <person name="Goldberg J."/>
            <person name="Bailao A.M."/>
            <person name="Brigido M.M."/>
            <person name="Ferreira M.E."/>
            <person name="Garcia A.M."/>
            <person name="Grynberg M."/>
            <person name="Gujja S."/>
            <person name="Heiman D.I."/>
            <person name="Henn M.R."/>
            <person name="Kodira C.D."/>
            <person name="Leon-Narvaez H."/>
            <person name="Longo L.V."/>
            <person name="Ma L.J."/>
            <person name="Malavazi I."/>
            <person name="Matsuo A.L."/>
            <person name="Morais F.V."/>
            <person name="Pereira M."/>
            <person name="Rodriguez-Brito S."/>
            <person name="Sakthikumar S."/>
            <person name="Salem-Izacc S.M."/>
            <person name="Sykes S.M."/>
            <person name="Teixeira M.M."/>
            <person name="Vallejo M.C."/>
            <person name="Walter M.E."/>
            <person name="Yandava C."/>
            <person name="Young S."/>
            <person name="Zeng Q."/>
            <person name="Zucker J."/>
            <person name="Felipe M.S."/>
            <person name="Goldman G.H."/>
            <person name="Haas B.J."/>
            <person name="McEwen J.G."/>
            <person name="Nino-Vega G."/>
            <person name="Puccia R."/>
            <person name="San-Blas G."/>
            <person name="Soares C.M."/>
            <person name="Birren B.W."/>
            <person name="Cuomo C.A."/>
        </authorList>
    </citation>
    <scope>NUCLEOTIDE SEQUENCE [LARGE SCALE GENOMIC DNA]</scope>
    <source>
        <strain evidence="3">ATCC MYA-826 / Pb01</strain>
    </source>
</reference>
<keyword evidence="3" id="KW-1185">Reference proteome</keyword>
<dbReference type="VEuPathDB" id="FungiDB:PAAG_06604"/>
<dbReference type="KEGG" id="pbl:PAAG_06604"/>
<dbReference type="HOGENOM" id="CLU_940405_0_0_1"/>
<sequence length="296" mass="32431">MPTDSSSPSQPPTPSISTTSTPPRNRAAEYEKFKNFAAYTFLIASPVCIALPPRKLDFYTFSLGAAFVVSANHISSVRTGRGILGHIQSRIVDHGRPSVLRELPTPQAEAVQAQLRAARGGTAGDANGKRKFGGAGEKEGVGRNGGFKEEASAVGMRGRGDWGFEPKEHIWEGVEIGGRKTTSERMGEEQGEGGTKRKGNERKIRLSSRWLDGIVCLHEAVCSVGLPDIEYQHPYRDTDGAPNLRFITNTFRYCHLMMNSTMDAYMDLIELWSSRDEGTSTVQATQHQLMGGRMII</sequence>
<dbReference type="GeneID" id="9094751"/>
<organism evidence="2 3">
    <name type="scientific">Paracoccidioides lutzii (strain ATCC MYA-826 / Pb01)</name>
    <name type="common">Paracoccidioides brasiliensis</name>
    <dbReference type="NCBI Taxonomy" id="502779"/>
    <lineage>
        <taxon>Eukaryota</taxon>
        <taxon>Fungi</taxon>
        <taxon>Dikarya</taxon>
        <taxon>Ascomycota</taxon>
        <taxon>Pezizomycotina</taxon>
        <taxon>Eurotiomycetes</taxon>
        <taxon>Eurotiomycetidae</taxon>
        <taxon>Onygenales</taxon>
        <taxon>Ajellomycetaceae</taxon>
        <taxon>Paracoccidioides</taxon>
    </lineage>
</organism>
<dbReference type="eggNOG" id="ENOG502SD8H">
    <property type="taxonomic scope" value="Eukaryota"/>
</dbReference>
<dbReference type="Proteomes" id="UP000002059">
    <property type="component" value="Partially assembled WGS sequence"/>
</dbReference>
<dbReference type="EMBL" id="KN294010">
    <property type="protein sequence ID" value="EEH35557.2"/>
    <property type="molecule type" value="Genomic_DNA"/>
</dbReference>
<accession>C1H763</accession>
<evidence type="ECO:0000313" key="2">
    <source>
        <dbReference type="EMBL" id="EEH35557.2"/>
    </source>
</evidence>
<feature type="compositionally biased region" description="Basic and acidic residues" evidence="1">
    <location>
        <begin position="136"/>
        <end position="146"/>
    </location>
</feature>
<feature type="region of interest" description="Disordered" evidence="1">
    <location>
        <begin position="1"/>
        <end position="25"/>
    </location>
</feature>
<dbReference type="OrthoDB" id="5411041at2759"/>
<protein>
    <submittedName>
        <fullName evidence="2">Uncharacterized protein</fullName>
    </submittedName>
</protein>